<evidence type="ECO:0000313" key="1">
    <source>
        <dbReference type="EMBL" id="KAF6811521.1"/>
    </source>
</evidence>
<dbReference type="PANTHER" id="PTHR40788:SF1">
    <property type="entry name" value="IPA PROTEIN"/>
    <property type="match status" value="1"/>
</dbReference>
<dbReference type="AlphaFoldDB" id="A0A8H6JF88"/>
<accession>A0A8H6JF88</accession>
<keyword evidence="2" id="KW-1185">Reference proteome</keyword>
<proteinExistence type="predicted"/>
<reference evidence="1 2" key="1">
    <citation type="journal article" date="2020" name="Phytopathology">
        <title>Genome Sequence Resources of Colletotrichum truncatum, C. plurivorum, C. musicola, and C. sojae: Four Species Pathogenic to Soybean (Glycine max).</title>
        <authorList>
            <person name="Rogerio F."/>
            <person name="Boufleur T.R."/>
            <person name="Ciampi-Guillardi M."/>
            <person name="Sukno S.A."/>
            <person name="Thon M.R."/>
            <person name="Massola Junior N.S."/>
            <person name="Baroncelli R."/>
        </authorList>
    </citation>
    <scope>NUCLEOTIDE SEQUENCE [LARGE SCALE GENOMIC DNA]</scope>
    <source>
        <strain evidence="1 2">LFN0009</strain>
    </source>
</reference>
<name>A0A8H6JF88_9PEZI</name>
<evidence type="ECO:0000313" key="2">
    <source>
        <dbReference type="Proteomes" id="UP000652219"/>
    </source>
</evidence>
<gene>
    <name evidence="1" type="ORF">CSOJ01_05654</name>
</gene>
<protein>
    <submittedName>
        <fullName evidence="1">Uncharacterized protein</fullName>
    </submittedName>
</protein>
<dbReference type="PANTHER" id="PTHR40788">
    <property type="entry name" value="CLR5 DOMAIN-CONTAINING PROTEIN-RELATED"/>
    <property type="match status" value="1"/>
</dbReference>
<sequence length="516" mass="57873">MVSDLHVDLVRKWKRHGPAIEAYWRSFDKRLRTKCLKEGGAVLKHPNDRSFVDAYKLIPEIPEKLILARQMYILQPMNIAIEVILEEGSKSRARKEPPKAPIDAASAALTKLNIRERPTKMSLPELIASARDQKASLDGYLSLLSSEPVVLAYDVNFWFFSRPELVPDEKGRSLPQHTDRYITGSFFDAIHNAVKGAAIWNYIDRLLERLDGHGKDKVQRAITLQEISNICHLEYARAQALFKRQAQTGSGFKLFKRMSNAVDAAGNPRVRLKGKPEDFLRSDPQLHYILRLCHPDTNAIKVVDLIKKLSELHQAHPAEREKLTEREAKSLGDLAVIVAFIQDLSPAVSMPSLSRKKGQLFVSRAQELEAEFNRLKKDLDVGDFVVPIDNLLEPGMAEGALKTLDAFVFERSGTKLGFLSEPRERLVEQRKAKEKKRSSQSSAYEIAPAVAVTAPTTEPATSAQTFKVSASTAAVFQALFNKSESRRPVSWAPWRTWASRCCPSTDPSTPSSRPTA</sequence>
<dbReference type="Proteomes" id="UP000652219">
    <property type="component" value="Unassembled WGS sequence"/>
</dbReference>
<organism evidence="1 2">
    <name type="scientific">Colletotrichum sojae</name>
    <dbReference type="NCBI Taxonomy" id="2175907"/>
    <lineage>
        <taxon>Eukaryota</taxon>
        <taxon>Fungi</taxon>
        <taxon>Dikarya</taxon>
        <taxon>Ascomycota</taxon>
        <taxon>Pezizomycotina</taxon>
        <taxon>Sordariomycetes</taxon>
        <taxon>Hypocreomycetidae</taxon>
        <taxon>Glomerellales</taxon>
        <taxon>Glomerellaceae</taxon>
        <taxon>Colletotrichum</taxon>
        <taxon>Colletotrichum orchidearum species complex</taxon>
    </lineage>
</organism>
<comment type="caution">
    <text evidence="1">The sequence shown here is derived from an EMBL/GenBank/DDBJ whole genome shotgun (WGS) entry which is preliminary data.</text>
</comment>
<dbReference type="EMBL" id="WIGN01000073">
    <property type="protein sequence ID" value="KAF6811521.1"/>
    <property type="molecule type" value="Genomic_DNA"/>
</dbReference>